<evidence type="ECO:0000256" key="5">
    <source>
        <dbReference type="ARBA" id="ARBA00023242"/>
    </source>
</evidence>
<accession>A0AAV2IHZ9</accession>
<evidence type="ECO:0000256" key="2">
    <source>
        <dbReference type="ARBA" id="ARBA00022553"/>
    </source>
</evidence>
<dbReference type="AlphaFoldDB" id="A0AAV2IHZ9"/>
<dbReference type="PANTHER" id="PTHR14978:SF0">
    <property type="entry name" value="BETA-CATENIN-LIKE PROTEIN 1"/>
    <property type="match status" value="1"/>
</dbReference>
<sequence>EPYEEAIDEASCQKLMLRFKKRVFRKQEKITNLTDLSERFIDSGLDSQEIKKQILATNQEDRQILVNQKGIQSNLYLVSHDNTDVSFATNDMLQEITDHIKLNKNEDTTIISVDTTLGDQVITVLANDLECLQPVVKGEFEEVLKNLTIKVDTPDINLKLFAEVAQPVLTQMWWKGPRLKRQLDDNISYSGRIQAVSPDLEGKRRQFRELDVIYIWLQNLASRKKHDQEIQDEVELRENPFNFFASCLRLEVPANRLRFLRGE</sequence>
<dbReference type="InterPro" id="IPR013180">
    <property type="entry name" value="CTNNBL1_N"/>
</dbReference>
<feature type="non-terminal residue" evidence="7">
    <location>
        <position position="1"/>
    </location>
</feature>
<reference evidence="7 8" key="1">
    <citation type="submission" date="2024-04" db="EMBL/GenBank/DDBJ databases">
        <authorList>
            <consortium name="Genoscope - CEA"/>
            <person name="William W."/>
        </authorList>
    </citation>
    <scope>NUCLEOTIDE SEQUENCE [LARGE SCALE GENOMIC DNA]</scope>
</reference>
<evidence type="ECO:0000313" key="8">
    <source>
        <dbReference type="Proteomes" id="UP001497497"/>
    </source>
</evidence>
<evidence type="ECO:0000313" key="7">
    <source>
        <dbReference type="EMBL" id="CAL1545241.1"/>
    </source>
</evidence>
<name>A0AAV2IHZ9_LYMST</name>
<keyword evidence="5" id="KW-0539">Nucleus</keyword>
<comment type="subcellular location">
    <subcellularLocation>
        <location evidence="1">Nucleus</location>
    </subcellularLocation>
</comment>
<keyword evidence="8" id="KW-1185">Reference proteome</keyword>
<comment type="caution">
    <text evidence="7">The sequence shown here is derived from an EMBL/GenBank/DDBJ whole genome shotgun (WGS) entry which is preliminary data.</text>
</comment>
<dbReference type="Gene3D" id="1.25.10.10">
    <property type="entry name" value="Leucine-rich Repeat Variant"/>
    <property type="match status" value="1"/>
</dbReference>
<keyword evidence="2" id="KW-0597">Phosphoprotein</keyword>
<dbReference type="PANTHER" id="PTHR14978">
    <property type="entry name" value="BETA-CATENIN-LIKE PROTEIN 1 NUCLEAR ASSOCIATED PROTEIN"/>
    <property type="match status" value="1"/>
</dbReference>
<protein>
    <recommendedName>
        <fullName evidence="6">Beta-catenin-like protein 1 N-terminal domain-containing protein</fullName>
    </recommendedName>
</protein>
<dbReference type="GO" id="GO:0005681">
    <property type="term" value="C:spliceosomal complex"/>
    <property type="evidence" value="ECO:0007669"/>
    <property type="project" value="TreeGrafter"/>
</dbReference>
<organism evidence="7 8">
    <name type="scientific">Lymnaea stagnalis</name>
    <name type="common">Great pond snail</name>
    <name type="synonym">Helix stagnalis</name>
    <dbReference type="NCBI Taxonomy" id="6523"/>
    <lineage>
        <taxon>Eukaryota</taxon>
        <taxon>Metazoa</taxon>
        <taxon>Spiralia</taxon>
        <taxon>Lophotrochozoa</taxon>
        <taxon>Mollusca</taxon>
        <taxon>Gastropoda</taxon>
        <taxon>Heterobranchia</taxon>
        <taxon>Euthyneura</taxon>
        <taxon>Panpulmonata</taxon>
        <taxon>Hygrophila</taxon>
        <taxon>Lymnaeoidea</taxon>
        <taxon>Lymnaeidae</taxon>
        <taxon>Lymnaea</taxon>
    </lineage>
</organism>
<evidence type="ECO:0000256" key="4">
    <source>
        <dbReference type="ARBA" id="ARBA00023054"/>
    </source>
</evidence>
<evidence type="ECO:0000259" key="6">
    <source>
        <dbReference type="SMART" id="SM01156"/>
    </source>
</evidence>
<dbReference type="InterPro" id="IPR011989">
    <property type="entry name" value="ARM-like"/>
</dbReference>
<dbReference type="Pfam" id="PF08216">
    <property type="entry name" value="CTNNBL"/>
    <property type="match status" value="1"/>
</dbReference>
<dbReference type="InterPro" id="IPR039678">
    <property type="entry name" value="CTNNBL1"/>
</dbReference>
<dbReference type="Proteomes" id="UP001497497">
    <property type="component" value="Unassembled WGS sequence"/>
</dbReference>
<feature type="non-terminal residue" evidence="7">
    <location>
        <position position="263"/>
    </location>
</feature>
<keyword evidence="3" id="KW-0677">Repeat</keyword>
<evidence type="ECO:0000256" key="3">
    <source>
        <dbReference type="ARBA" id="ARBA00022737"/>
    </source>
</evidence>
<dbReference type="SMART" id="SM01156">
    <property type="entry name" value="DUF1716"/>
    <property type="match status" value="1"/>
</dbReference>
<keyword evidence="4" id="KW-0175">Coiled coil</keyword>
<gene>
    <name evidence="7" type="ORF">GSLYS_00018724001</name>
</gene>
<proteinExistence type="predicted"/>
<feature type="domain" description="Beta-catenin-like protein 1 N-terminal" evidence="6">
    <location>
        <begin position="1"/>
        <end position="90"/>
    </location>
</feature>
<evidence type="ECO:0000256" key="1">
    <source>
        <dbReference type="ARBA" id="ARBA00004123"/>
    </source>
</evidence>
<dbReference type="EMBL" id="CAXITT010000690">
    <property type="protein sequence ID" value="CAL1545241.1"/>
    <property type="molecule type" value="Genomic_DNA"/>
</dbReference>